<keyword evidence="3" id="KW-0687">Ribonucleoprotein</keyword>
<evidence type="ECO:0000313" key="5">
    <source>
        <dbReference type="EMBL" id="OGD09493.1"/>
    </source>
</evidence>
<dbReference type="InterPro" id="IPR038380">
    <property type="entry name" value="Ribosomal_bS21_sf"/>
</dbReference>
<accession>A0A1F4ZSS5</accession>
<reference evidence="5 6" key="1">
    <citation type="journal article" date="2016" name="Nat. Commun.">
        <title>Thousands of microbial genomes shed light on interconnected biogeochemical processes in an aquifer system.</title>
        <authorList>
            <person name="Anantharaman K."/>
            <person name="Brown C.T."/>
            <person name="Hug L.A."/>
            <person name="Sharon I."/>
            <person name="Castelle C.J."/>
            <person name="Probst A.J."/>
            <person name="Thomas B.C."/>
            <person name="Singh A."/>
            <person name="Wilkins M.J."/>
            <person name="Karaoz U."/>
            <person name="Brodie E.L."/>
            <person name="Williams K.H."/>
            <person name="Hubbard S.S."/>
            <person name="Banfield J.F."/>
        </authorList>
    </citation>
    <scope>NUCLEOTIDE SEQUENCE [LARGE SCALE GENOMIC DNA]</scope>
</reference>
<proteinExistence type="inferred from homology"/>
<dbReference type="Gene3D" id="1.20.5.1150">
    <property type="entry name" value="Ribosomal protein S8"/>
    <property type="match status" value="1"/>
</dbReference>
<evidence type="ECO:0000256" key="4">
    <source>
        <dbReference type="ARBA" id="ARBA00035135"/>
    </source>
</evidence>
<name>A0A1F4ZSS5_9BACT</name>
<dbReference type="GO" id="GO:0005840">
    <property type="term" value="C:ribosome"/>
    <property type="evidence" value="ECO:0007669"/>
    <property type="project" value="UniProtKB-KW"/>
</dbReference>
<evidence type="ECO:0000256" key="2">
    <source>
        <dbReference type="ARBA" id="ARBA00022980"/>
    </source>
</evidence>
<gene>
    <name evidence="5" type="ORF">A2397_02285</name>
</gene>
<comment type="similarity">
    <text evidence="1">Belongs to the bacterial ribosomal protein bS21 family.</text>
</comment>
<dbReference type="AlphaFoldDB" id="A0A1F4ZSS5"/>
<organism evidence="5 6">
    <name type="scientific">Candidatus Amesbacteria bacterium RIFOXYB1_FULL_44_23</name>
    <dbReference type="NCBI Taxonomy" id="1797263"/>
    <lineage>
        <taxon>Bacteria</taxon>
        <taxon>Candidatus Amesiibacteriota</taxon>
    </lineage>
</organism>
<dbReference type="GO" id="GO:0003735">
    <property type="term" value="F:structural constituent of ribosome"/>
    <property type="evidence" value="ECO:0007669"/>
    <property type="project" value="InterPro"/>
</dbReference>
<protein>
    <recommendedName>
        <fullName evidence="4">Small ribosomal subunit protein bS21</fullName>
    </recommendedName>
</protein>
<dbReference type="STRING" id="1797263.A2397_02285"/>
<dbReference type="Pfam" id="PF01165">
    <property type="entry name" value="Ribosomal_S21"/>
    <property type="match status" value="1"/>
</dbReference>
<evidence type="ECO:0000256" key="1">
    <source>
        <dbReference type="ARBA" id="ARBA00006640"/>
    </source>
</evidence>
<dbReference type="EMBL" id="MEXR01000032">
    <property type="protein sequence ID" value="OGD09493.1"/>
    <property type="molecule type" value="Genomic_DNA"/>
</dbReference>
<comment type="caution">
    <text evidence="5">The sequence shown here is derived from an EMBL/GenBank/DDBJ whole genome shotgun (WGS) entry which is preliminary data.</text>
</comment>
<evidence type="ECO:0000313" key="6">
    <source>
        <dbReference type="Proteomes" id="UP000176424"/>
    </source>
</evidence>
<dbReference type="NCBIfam" id="TIGR00030">
    <property type="entry name" value="S21p"/>
    <property type="match status" value="1"/>
</dbReference>
<keyword evidence="2 5" id="KW-0689">Ribosomal protein</keyword>
<dbReference type="InterPro" id="IPR001911">
    <property type="entry name" value="Ribosomal_bS21"/>
</dbReference>
<dbReference type="GO" id="GO:1990904">
    <property type="term" value="C:ribonucleoprotein complex"/>
    <property type="evidence" value="ECO:0007669"/>
    <property type="project" value="UniProtKB-KW"/>
</dbReference>
<dbReference type="GO" id="GO:0006412">
    <property type="term" value="P:translation"/>
    <property type="evidence" value="ECO:0007669"/>
    <property type="project" value="InterPro"/>
</dbReference>
<evidence type="ECO:0000256" key="3">
    <source>
        <dbReference type="ARBA" id="ARBA00023274"/>
    </source>
</evidence>
<sequence length="64" mass="7675">MATVVRKKPGQSDDKLIADFRKKVISDEILIELKQREFYRKPSVIKQEKIKERRKGKRRVGYSR</sequence>
<dbReference type="Proteomes" id="UP000176424">
    <property type="component" value="Unassembled WGS sequence"/>
</dbReference>